<evidence type="ECO:0000313" key="1">
    <source>
        <dbReference type="EMBL" id="CAG5093482.1"/>
    </source>
</evidence>
<protein>
    <submittedName>
        <fullName evidence="1">Uncharacterized protein</fullName>
    </submittedName>
</protein>
<proteinExistence type="predicted"/>
<keyword evidence="2" id="KW-1185">Reference proteome</keyword>
<sequence>MTNGTKPAKRLIRKYLKKPMNHYIKRHNDNINSVLVKNKSSKSHRSLNLHIYTTAKAHRLTEAHFVMKYIKKKYWVVKSNHVDDKRHLKYYQDFISINSRGKENHNYKGKLIENYNTQNKIRRCQTYRKNTSMELETLHLKTTKIFKFKNYTVILPTRKRMTLKEIPI</sequence>
<organism evidence="1 2">
    <name type="scientific">Cotesia congregata</name>
    <name type="common">Parasitoid wasp</name>
    <name type="synonym">Apanteles congregatus</name>
    <dbReference type="NCBI Taxonomy" id="51543"/>
    <lineage>
        <taxon>Eukaryota</taxon>
        <taxon>Metazoa</taxon>
        <taxon>Ecdysozoa</taxon>
        <taxon>Arthropoda</taxon>
        <taxon>Hexapoda</taxon>
        <taxon>Insecta</taxon>
        <taxon>Pterygota</taxon>
        <taxon>Neoptera</taxon>
        <taxon>Endopterygota</taxon>
        <taxon>Hymenoptera</taxon>
        <taxon>Apocrita</taxon>
        <taxon>Ichneumonoidea</taxon>
        <taxon>Braconidae</taxon>
        <taxon>Microgastrinae</taxon>
        <taxon>Cotesia</taxon>
    </lineage>
</organism>
<dbReference type="Proteomes" id="UP000786811">
    <property type="component" value="Unassembled WGS sequence"/>
</dbReference>
<accession>A0A8J2HEJ2</accession>
<gene>
    <name evidence="1" type="ORF">HICCMSTLAB_LOCUS6872</name>
</gene>
<reference evidence="1" key="1">
    <citation type="submission" date="2021-04" db="EMBL/GenBank/DDBJ databases">
        <authorList>
            <person name="Chebbi M.A.C M."/>
        </authorList>
    </citation>
    <scope>NUCLEOTIDE SEQUENCE</scope>
</reference>
<dbReference type="AlphaFoldDB" id="A0A8J2HEJ2"/>
<name>A0A8J2HEJ2_COTCN</name>
<dbReference type="EMBL" id="CAJNRD030001120">
    <property type="protein sequence ID" value="CAG5093482.1"/>
    <property type="molecule type" value="Genomic_DNA"/>
</dbReference>
<comment type="caution">
    <text evidence="1">The sequence shown here is derived from an EMBL/GenBank/DDBJ whole genome shotgun (WGS) entry which is preliminary data.</text>
</comment>
<evidence type="ECO:0000313" key="2">
    <source>
        <dbReference type="Proteomes" id="UP000786811"/>
    </source>
</evidence>